<organism evidence="1 2">
    <name type="scientific">Miniphocaeibacter halophilus</name>
    <dbReference type="NCBI Taxonomy" id="2931922"/>
    <lineage>
        <taxon>Bacteria</taxon>
        <taxon>Bacillati</taxon>
        <taxon>Bacillota</taxon>
        <taxon>Tissierellia</taxon>
        <taxon>Tissierellales</taxon>
        <taxon>Peptoniphilaceae</taxon>
        <taxon>Miniphocaeibacter</taxon>
    </lineage>
</organism>
<proteinExistence type="predicted"/>
<reference evidence="1 2" key="1">
    <citation type="journal article" date="2022" name="Int. J. Syst. Evol. Microbiol.">
        <title>Miniphocaeibacter halophilus sp. nov., an ammonium-tolerant acetate-producing bacterium isolated from a biogas system.</title>
        <authorList>
            <person name="Schnurer A."/>
            <person name="Singh A."/>
            <person name="Bi S."/>
            <person name="Qiao W."/>
            <person name="Westerholm M."/>
        </authorList>
    </citation>
    <scope>NUCLEOTIDE SEQUENCE [LARGE SCALE GENOMIC DNA]</scope>
    <source>
        <strain evidence="1 2">AMB_01</strain>
    </source>
</reference>
<accession>A0AC61MNF1</accession>
<evidence type="ECO:0000313" key="2">
    <source>
        <dbReference type="Proteomes" id="UP000595814"/>
    </source>
</evidence>
<dbReference type="Proteomes" id="UP000595814">
    <property type="component" value="Chromosome"/>
</dbReference>
<name>A0AC61MNF1_9FIRM</name>
<gene>
    <name evidence="1" type="ORF">JFY71_07085</name>
</gene>
<sequence>MKRELVIQLKTINFFLNKRIEELHKSFDGNLSPISGLILKFIFQNSDKVIFQKDIEEEFSMKKSRLSKILSSMEKEGYVKRVSVKEDARLKQIILGEKAKELNENILKSKEEIEKIIFKNIDEKNLDIFFEVLQEMVSNLKKDME</sequence>
<dbReference type="EMBL" id="CP066744">
    <property type="protein sequence ID" value="QQK07092.1"/>
    <property type="molecule type" value="Genomic_DNA"/>
</dbReference>
<evidence type="ECO:0000313" key="1">
    <source>
        <dbReference type="EMBL" id="QQK07092.1"/>
    </source>
</evidence>
<protein>
    <submittedName>
        <fullName evidence="1">MarR family transcriptional regulator</fullName>
    </submittedName>
</protein>
<keyword evidence="2" id="KW-1185">Reference proteome</keyword>